<sequence>MASCNQNENLQISDEEIWSLGWRMIGSSMEKNDELANLQFDSLRSISNKIDSKYLITGLEV</sequence>
<gene>
    <name evidence="1" type="ORF">EL17_10530</name>
</gene>
<dbReference type="STRING" id="1048983.EL17_10530"/>
<comment type="caution">
    <text evidence="1">The sequence shown here is derived from an EMBL/GenBank/DDBJ whole genome shotgun (WGS) entry which is preliminary data.</text>
</comment>
<reference evidence="1 2" key="1">
    <citation type="submission" date="2014-04" db="EMBL/GenBank/DDBJ databases">
        <title>Characterization and application of a salt tolerant electro-active bacterium.</title>
        <authorList>
            <person name="Yang L."/>
            <person name="Wei S."/>
            <person name="Tay Q.X.M."/>
        </authorList>
    </citation>
    <scope>NUCLEOTIDE SEQUENCE [LARGE SCALE GENOMIC DNA]</scope>
    <source>
        <strain evidence="1 2">LY1</strain>
    </source>
</reference>
<dbReference type="Proteomes" id="UP000027821">
    <property type="component" value="Unassembled WGS sequence"/>
</dbReference>
<proteinExistence type="predicted"/>
<name>A0A074LJD9_9BACT</name>
<evidence type="ECO:0000313" key="1">
    <source>
        <dbReference type="EMBL" id="KEO73922.1"/>
    </source>
</evidence>
<protein>
    <submittedName>
        <fullName evidence="1">Uncharacterized protein</fullName>
    </submittedName>
</protein>
<keyword evidence="2" id="KW-1185">Reference proteome</keyword>
<organism evidence="1 2">
    <name type="scientific">Anditalea andensis</name>
    <dbReference type="NCBI Taxonomy" id="1048983"/>
    <lineage>
        <taxon>Bacteria</taxon>
        <taxon>Pseudomonadati</taxon>
        <taxon>Bacteroidota</taxon>
        <taxon>Cytophagia</taxon>
        <taxon>Cytophagales</taxon>
        <taxon>Cytophagaceae</taxon>
        <taxon>Anditalea</taxon>
    </lineage>
</organism>
<dbReference type="EMBL" id="JMIH01000018">
    <property type="protein sequence ID" value="KEO73922.1"/>
    <property type="molecule type" value="Genomic_DNA"/>
</dbReference>
<evidence type="ECO:0000313" key="2">
    <source>
        <dbReference type="Proteomes" id="UP000027821"/>
    </source>
</evidence>
<accession>A0A074LJD9</accession>
<dbReference type="AlphaFoldDB" id="A0A074LJD9"/>